<protein>
    <submittedName>
        <fullName evidence="1">Uncharacterized protein</fullName>
    </submittedName>
</protein>
<comment type="caution">
    <text evidence="1">The sequence shown here is derived from an EMBL/GenBank/DDBJ whole genome shotgun (WGS) entry which is preliminary data.</text>
</comment>
<name>A0ABQ9FIA8_TEGGR</name>
<evidence type="ECO:0000313" key="1">
    <source>
        <dbReference type="EMBL" id="KAJ8315657.1"/>
    </source>
</evidence>
<evidence type="ECO:0000313" key="2">
    <source>
        <dbReference type="Proteomes" id="UP001217089"/>
    </source>
</evidence>
<gene>
    <name evidence="1" type="ORF">KUTeg_007807</name>
</gene>
<proteinExistence type="predicted"/>
<dbReference type="Proteomes" id="UP001217089">
    <property type="component" value="Unassembled WGS sequence"/>
</dbReference>
<keyword evidence="2" id="KW-1185">Reference proteome</keyword>
<reference evidence="1 2" key="1">
    <citation type="submission" date="2022-12" db="EMBL/GenBank/DDBJ databases">
        <title>Chromosome-level genome of Tegillarca granosa.</title>
        <authorList>
            <person name="Kim J."/>
        </authorList>
    </citation>
    <scope>NUCLEOTIDE SEQUENCE [LARGE SCALE GENOMIC DNA]</scope>
    <source>
        <strain evidence="1">Teg-2019</strain>
        <tissue evidence="1">Adductor muscle</tissue>
    </source>
</reference>
<accession>A0ABQ9FIA8</accession>
<organism evidence="1 2">
    <name type="scientific">Tegillarca granosa</name>
    <name type="common">Malaysian cockle</name>
    <name type="synonym">Anadara granosa</name>
    <dbReference type="NCBI Taxonomy" id="220873"/>
    <lineage>
        <taxon>Eukaryota</taxon>
        <taxon>Metazoa</taxon>
        <taxon>Spiralia</taxon>
        <taxon>Lophotrochozoa</taxon>
        <taxon>Mollusca</taxon>
        <taxon>Bivalvia</taxon>
        <taxon>Autobranchia</taxon>
        <taxon>Pteriomorphia</taxon>
        <taxon>Arcoida</taxon>
        <taxon>Arcoidea</taxon>
        <taxon>Arcidae</taxon>
        <taxon>Tegillarca</taxon>
    </lineage>
</organism>
<sequence length="319" mass="36396">MSMIDTSMVFNNFDDDNEECFLRRLSVYATVRPEDLKGIIGEGSDELGLHLYGKINNKSHKTRQSLQDLFTGTQFQKSQQPTKRHETVIEEEQTSSCEDIYQSSESSIVVRGSDIQDVPIDYSINGIQKHELPVIGVYLDRRICPGFKYKVRYVGTQDFAFDGEARMLESIGMGYGKRLTFRGERRNLNECYFWSDSHPEGFAFSLQAVEKSQKFIIYNSMRLPVGDATVESSNFPQIEESTECKNGSVKKFVRVRITCVINYHHRHHGNLMGVHNQDLEVVEGVAEVVKNKGFREASVVCINDVFLPRIGTCSFLKED</sequence>
<dbReference type="EMBL" id="JARBDR010000337">
    <property type="protein sequence ID" value="KAJ8315657.1"/>
    <property type="molecule type" value="Genomic_DNA"/>
</dbReference>